<evidence type="ECO:0000313" key="1">
    <source>
        <dbReference type="EMBL" id="AFY81234.1"/>
    </source>
</evidence>
<proteinExistence type="predicted"/>
<reference evidence="1 2" key="1">
    <citation type="submission" date="2012-06" db="EMBL/GenBank/DDBJ databases">
        <title>Finished chromosome of genome of Oscillatoria acuminata PCC 6304.</title>
        <authorList>
            <consortium name="US DOE Joint Genome Institute"/>
            <person name="Gugger M."/>
            <person name="Coursin T."/>
            <person name="Rippka R."/>
            <person name="Tandeau De Marsac N."/>
            <person name="Huntemann M."/>
            <person name="Wei C.-L."/>
            <person name="Han J."/>
            <person name="Detter J.C."/>
            <person name="Han C."/>
            <person name="Tapia R."/>
            <person name="Davenport K."/>
            <person name="Daligault H."/>
            <person name="Erkkila T."/>
            <person name="Gu W."/>
            <person name="Munk A.C.C."/>
            <person name="Teshima H."/>
            <person name="Xu Y."/>
            <person name="Chain P."/>
            <person name="Chen A."/>
            <person name="Krypides N."/>
            <person name="Mavromatis K."/>
            <person name="Markowitz V."/>
            <person name="Szeto E."/>
            <person name="Ivanova N."/>
            <person name="Mikhailova N."/>
            <person name="Ovchinnikova G."/>
            <person name="Pagani I."/>
            <person name="Pati A."/>
            <person name="Goodwin L."/>
            <person name="Peters L."/>
            <person name="Pitluck S."/>
            <person name="Woyke T."/>
            <person name="Kerfeld C."/>
        </authorList>
    </citation>
    <scope>NUCLEOTIDE SEQUENCE [LARGE SCALE GENOMIC DNA]</scope>
    <source>
        <strain evidence="1 2">PCC 6304</strain>
    </source>
</reference>
<dbReference type="AlphaFoldDB" id="K9TGU0"/>
<dbReference type="HOGENOM" id="CLU_150633_0_0_3"/>
<protein>
    <submittedName>
        <fullName evidence="1">Uncharacterized protein</fullName>
    </submittedName>
</protein>
<dbReference type="Proteomes" id="UP000010367">
    <property type="component" value="Chromosome"/>
</dbReference>
<organism evidence="1 2">
    <name type="scientific">Oscillatoria acuminata PCC 6304</name>
    <dbReference type="NCBI Taxonomy" id="56110"/>
    <lineage>
        <taxon>Bacteria</taxon>
        <taxon>Bacillati</taxon>
        <taxon>Cyanobacteriota</taxon>
        <taxon>Cyanophyceae</taxon>
        <taxon>Oscillatoriophycideae</taxon>
        <taxon>Oscillatoriales</taxon>
        <taxon>Oscillatoriaceae</taxon>
        <taxon>Oscillatoria</taxon>
    </lineage>
</organism>
<dbReference type="EMBL" id="CP003607">
    <property type="protein sequence ID" value="AFY81234.1"/>
    <property type="molecule type" value="Genomic_DNA"/>
</dbReference>
<dbReference type="RefSeq" id="WP_015147881.1">
    <property type="nucleotide sequence ID" value="NC_019693.1"/>
</dbReference>
<dbReference type="InParanoid" id="K9TGU0"/>
<evidence type="ECO:0000313" key="2">
    <source>
        <dbReference type="Proteomes" id="UP000010367"/>
    </source>
</evidence>
<keyword evidence="2" id="KW-1185">Reference proteome</keyword>
<name>K9TGU0_9CYAN</name>
<dbReference type="OrthoDB" id="2621972at2"/>
<sequence>MAYFYSLRGWLELEEEQFEQAISLVKSLQLSHKQDTKAGLYLQGWCWGESPVNWTRYLFYGADVTAEGLDLFQDTLFKLLAMDLDLSGYFHAEGEDGEKTMIYRVIDNQVHQEKSSILGSISIWQRDLTPQPPSLRGKGEQDL</sequence>
<dbReference type="KEGG" id="oac:Oscil6304_1529"/>
<accession>K9TGU0</accession>
<gene>
    <name evidence="1" type="ORF">Oscil6304_1529</name>
</gene>